<reference evidence="5 6" key="1">
    <citation type="submission" date="2024-09" db="EMBL/GenBank/DDBJ databases">
        <authorList>
            <person name="Sun Q."/>
            <person name="Mori K."/>
        </authorList>
    </citation>
    <scope>NUCLEOTIDE SEQUENCE [LARGE SCALE GENOMIC DNA]</scope>
    <source>
        <strain evidence="5 6">CCM 4839</strain>
    </source>
</reference>
<evidence type="ECO:0000313" key="6">
    <source>
        <dbReference type="Proteomes" id="UP001589818"/>
    </source>
</evidence>
<dbReference type="Pfam" id="PF02311">
    <property type="entry name" value="AraC_binding"/>
    <property type="match status" value="1"/>
</dbReference>
<dbReference type="PROSITE" id="PS00041">
    <property type="entry name" value="HTH_ARAC_FAMILY_1"/>
    <property type="match status" value="1"/>
</dbReference>
<evidence type="ECO:0000256" key="1">
    <source>
        <dbReference type="ARBA" id="ARBA00023015"/>
    </source>
</evidence>
<dbReference type="SUPFAM" id="SSF46689">
    <property type="entry name" value="Homeodomain-like"/>
    <property type="match status" value="2"/>
</dbReference>
<dbReference type="InterPro" id="IPR014710">
    <property type="entry name" value="RmlC-like_jellyroll"/>
</dbReference>
<dbReference type="PANTHER" id="PTHR43280">
    <property type="entry name" value="ARAC-FAMILY TRANSCRIPTIONAL REGULATOR"/>
    <property type="match status" value="1"/>
</dbReference>
<keyword evidence="6" id="KW-1185">Reference proteome</keyword>
<protein>
    <submittedName>
        <fullName evidence="5">Helix-turn-helix domain-containing protein</fullName>
    </submittedName>
</protein>
<keyword evidence="3" id="KW-0804">Transcription</keyword>
<dbReference type="InterPro" id="IPR020449">
    <property type="entry name" value="Tscrpt_reg_AraC-type_HTH"/>
</dbReference>
<evidence type="ECO:0000256" key="3">
    <source>
        <dbReference type="ARBA" id="ARBA00023163"/>
    </source>
</evidence>
<dbReference type="InterPro" id="IPR037923">
    <property type="entry name" value="HTH-like"/>
</dbReference>
<keyword evidence="2" id="KW-0238">DNA-binding</keyword>
<evidence type="ECO:0000256" key="2">
    <source>
        <dbReference type="ARBA" id="ARBA00023125"/>
    </source>
</evidence>
<dbReference type="PANTHER" id="PTHR43280:SF2">
    <property type="entry name" value="HTH-TYPE TRANSCRIPTIONAL REGULATOR EXSA"/>
    <property type="match status" value="1"/>
</dbReference>
<name>A0ABV6JJU4_9BACL</name>
<dbReference type="Gene3D" id="1.10.10.60">
    <property type="entry name" value="Homeodomain-like"/>
    <property type="match status" value="2"/>
</dbReference>
<dbReference type="Gene3D" id="2.60.120.10">
    <property type="entry name" value="Jelly Rolls"/>
    <property type="match status" value="1"/>
</dbReference>
<organism evidence="5 6">
    <name type="scientific">Paenibacillus mendelii</name>
    <dbReference type="NCBI Taxonomy" id="206163"/>
    <lineage>
        <taxon>Bacteria</taxon>
        <taxon>Bacillati</taxon>
        <taxon>Bacillota</taxon>
        <taxon>Bacilli</taxon>
        <taxon>Bacillales</taxon>
        <taxon>Paenibacillaceae</taxon>
        <taxon>Paenibacillus</taxon>
    </lineage>
</organism>
<gene>
    <name evidence="5" type="ORF">ACFFJ8_32995</name>
</gene>
<dbReference type="RefSeq" id="WP_204817019.1">
    <property type="nucleotide sequence ID" value="NZ_JANHOF010000002.1"/>
</dbReference>
<feature type="domain" description="HTH araC/xylS-type" evidence="4">
    <location>
        <begin position="150"/>
        <end position="247"/>
    </location>
</feature>
<dbReference type="InterPro" id="IPR009057">
    <property type="entry name" value="Homeodomain-like_sf"/>
</dbReference>
<dbReference type="SUPFAM" id="SSF51215">
    <property type="entry name" value="Regulatory protein AraC"/>
    <property type="match status" value="1"/>
</dbReference>
<comment type="caution">
    <text evidence="5">The sequence shown here is derived from an EMBL/GenBank/DDBJ whole genome shotgun (WGS) entry which is preliminary data.</text>
</comment>
<dbReference type="InterPro" id="IPR018060">
    <property type="entry name" value="HTH_AraC"/>
</dbReference>
<dbReference type="CDD" id="cd02208">
    <property type="entry name" value="cupin_RmlC-like"/>
    <property type="match status" value="1"/>
</dbReference>
<dbReference type="EMBL" id="JBHLVF010000047">
    <property type="protein sequence ID" value="MFC0396181.1"/>
    <property type="molecule type" value="Genomic_DNA"/>
</dbReference>
<keyword evidence="1" id="KW-0805">Transcription regulation</keyword>
<dbReference type="InterPro" id="IPR003313">
    <property type="entry name" value="AraC-bd"/>
</dbReference>
<dbReference type="InterPro" id="IPR018062">
    <property type="entry name" value="HTH_AraC-typ_CS"/>
</dbReference>
<dbReference type="Proteomes" id="UP001589818">
    <property type="component" value="Unassembled WGS sequence"/>
</dbReference>
<accession>A0ABV6JJU4</accession>
<dbReference type="PRINTS" id="PR00032">
    <property type="entry name" value="HTHARAC"/>
</dbReference>
<dbReference type="SMART" id="SM00342">
    <property type="entry name" value="HTH_ARAC"/>
    <property type="match status" value="1"/>
</dbReference>
<proteinExistence type="predicted"/>
<evidence type="ECO:0000259" key="4">
    <source>
        <dbReference type="PROSITE" id="PS01124"/>
    </source>
</evidence>
<sequence>MNKLNFIFTIKHPEHTYIKTHQHGCYELVYYVQGYGKTQIGSGQYVFRPNTFAIIPPHALHDENHGAEDAVMMCIGYQSDHPELKNLSGIYEDAEDGRTGEFISRMVEEFSQQQDGFSEMLDLMVAELNIHLQRLLGKKGISPQKEDLLQYVINYMDEHFRQKIPIDSLAVMSGYSYDRFRHLFKERIGVSPLRYLLLKRLDYAKNLLLTRMLVSEIASEAGFVNDVQFCSLFKREIGLTPKLFRKTCTPVSPTPPPR</sequence>
<evidence type="ECO:0000313" key="5">
    <source>
        <dbReference type="EMBL" id="MFC0396181.1"/>
    </source>
</evidence>
<dbReference type="PROSITE" id="PS01124">
    <property type="entry name" value="HTH_ARAC_FAMILY_2"/>
    <property type="match status" value="1"/>
</dbReference>
<dbReference type="Pfam" id="PF12833">
    <property type="entry name" value="HTH_18"/>
    <property type="match status" value="1"/>
</dbReference>